<dbReference type="Proteomes" id="UP000828048">
    <property type="component" value="Chromosome 1"/>
</dbReference>
<proteinExistence type="predicted"/>
<evidence type="ECO:0000313" key="1">
    <source>
        <dbReference type="EMBL" id="KAH7844755.1"/>
    </source>
</evidence>
<accession>A0ACB7XW29</accession>
<keyword evidence="2" id="KW-1185">Reference proteome</keyword>
<protein>
    <submittedName>
        <fullName evidence="1">Uncharacterized protein</fullName>
    </submittedName>
</protein>
<sequence>MVVHFTTGRWGSYHQVGSLLDLIAKKKPDVIYVKIIIDTLKSVAEEWAMETLPTVVFIKEGKVVDKIVGGEQYVVWSAVVKHSSSATQDFWWGGLTKCGWQ</sequence>
<dbReference type="EMBL" id="CM037151">
    <property type="protein sequence ID" value="KAH7844755.1"/>
    <property type="molecule type" value="Genomic_DNA"/>
</dbReference>
<organism evidence="1 2">
    <name type="scientific">Vaccinium darrowii</name>
    <dbReference type="NCBI Taxonomy" id="229202"/>
    <lineage>
        <taxon>Eukaryota</taxon>
        <taxon>Viridiplantae</taxon>
        <taxon>Streptophyta</taxon>
        <taxon>Embryophyta</taxon>
        <taxon>Tracheophyta</taxon>
        <taxon>Spermatophyta</taxon>
        <taxon>Magnoliopsida</taxon>
        <taxon>eudicotyledons</taxon>
        <taxon>Gunneridae</taxon>
        <taxon>Pentapetalae</taxon>
        <taxon>asterids</taxon>
        <taxon>Ericales</taxon>
        <taxon>Ericaceae</taxon>
        <taxon>Vaccinioideae</taxon>
        <taxon>Vaccinieae</taxon>
        <taxon>Vaccinium</taxon>
    </lineage>
</organism>
<evidence type="ECO:0000313" key="2">
    <source>
        <dbReference type="Proteomes" id="UP000828048"/>
    </source>
</evidence>
<reference evidence="1 2" key="1">
    <citation type="journal article" date="2021" name="Hortic Res">
        <title>High-quality reference genome and annotation aids understanding of berry development for evergreen blueberry (Vaccinium darrowii).</title>
        <authorList>
            <person name="Yu J."/>
            <person name="Hulse-Kemp A.M."/>
            <person name="Babiker E."/>
            <person name="Staton M."/>
        </authorList>
    </citation>
    <scope>NUCLEOTIDE SEQUENCE [LARGE SCALE GENOMIC DNA]</scope>
    <source>
        <strain evidence="2">cv. NJ 8807/NJ 8810</strain>
        <tissue evidence="1">Young leaf</tissue>
    </source>
</reference>
<gene>
    <name evidence="1" type="ORF">Vadar_031334</name>
</gene>
<name>A0ACB7XW29_9ERIC</name>
<comment type="caution">
    <text evidence="1">The sequence shown here is derived from an EMBL/GenBank/DDBJ whole genome shotgun (WGS) entry which is preliminary data.</text>
</comment>